<dbReference type="InterPro" id="IPR007521">
    <property type="entry name" value="Choline_kin_N"/>
</dbReference>
<protein>
    <recommendedName>
        <fullName evidence="3">Choline kinase N-terminal domain-containing protein</fullName>
    </recommendedName>
</protein>
<evidence type="ECO:0000256" key="2">
    <source>
        <dbReference type="SAM" id="MobiDB-lite"/>
    </source>
</evidence>
<comment type="similarity">
    <text evidence="1">Belongs to the choline/ethanolamine kinase family.</text>
</comment>
<dbReference type="GO" id="GO:0005737">
    <property type="term" value="C:cytoplasm"/>
    <property type="evidence" value="ECO:0007669"/>
    <property type="project" value="TreeGrafter"/>
</dbReference>
<dbReference type="PANTHER" id="PTHR22603">
    <property type="entry name" value="CHOLINE/ETHANOALAMINE KINASE"/>
    <property type="match status" value="1"/>
</dbReference>
<dbReference type="AlphaFoldDB" id="I2GVP4"/>
<dbReference type="OMA" id="CEQVINW"/>
<evidence type="ECO:0000313" key="5">
    <source>
        <dbReference type="Proteomes" id="UP000002866"/>
    </source>
</evidence>
<dbReference type="GO" id="GO:0004305">
    <property type="term" value="F:ethanolamine kinase activity"/>
    <property type="evidence" value="ECO:0007669"/>
    <property type="project" value="EnsemblFungi"/>
</dbReference>
<feature type="region of interest" description="Disordered" evidence="2">
    <location>
        <begin position="96"/>
        <end position="116"/>
    </location>
</feature>
<keyword evidence="5" id="KW-1185">Reference proteome</keyword>
<name>I2GVP4_HENB6</name>
<dbReference type="GO" id="GO:0006646">
    <property type="term" value="P:phosphatidylethanolamine biosynthetic process"/>
    <property type="evidence" value="ECO:0007669"/>
    <property type="project" value="EnsemblFungi"/>
</dbReference>
<dbReference type="Gene3D" id="3.90.1200.10">
    <property type="match status" value="1"/>
</dbReference>
<dbReference type="Pfam" id="PF01633">
    <property type="entry name" value="Choline_kinase"/>
    <property type="match status" value="1"/>
</dbReference>
<sequence>MVSDHPMSKSRSSNIPGATSPRRPGLTKQTSLTRLTRTISVESTFSMASIENATSNLTPGKLTNRSLDDLTESLTKLGIAGNLTSILSQEIHRQDLSAASGNNQGTSTSSDKEKDRDSLEVPFINISLDASLPHDYFKDDVLNTIQALHIKHWYVKNVPNQSISPLDRKKIDLTRITGAMTNVIYKVEYPELPSLLLRVYGPNGDSIIDREYELQVLARLSSRNIGPKLFGCFENGRFEQYLENSTTLTKEDIRDWKTSQRIARRMKELHSGVPLLPREKLQGATVWRMIEKWFNTIESNKTWIQSNKVQDVLLAQDWENFKKAIQSYRYWLQKNNSKIFGENLVFCHNDTQYGNLLFSSPVTKSISTAISSPFLEPVKSSGSISSPYLTHVNSATSSVTSLFQPNVNISLDDIILPTKDEQKQDSKLVVIDFEYAGPNPAVFDLANHLCEWMHDYNCNEPHKCFIENFPNRNQILNFLYSYVSHLRHDKGISIDEEVRQYYNALMKWRGTVQLFWGLWAIIQSGNLSTEENNETTNDHGNEEITVEEHGPGGAKYIIKTEEYNDEEHNEPTPPIEEVETAGVDIDSFDYLGFCKDKMSVFWGDLISLGVVNDGYIEDSIRKLGCELV</sequence>
<dbReference type="InParanoid" id="I2GVP4"/>
<dbReference type="SUPFAM" id="SSF56112">
    <property type="entry name" value="Protein kinase-like (PK-like)"/>
    <property type="match status" value="1"/>
</dbReference>
<dbReference type="InterPro" id="IPR011009">
    <property type="entry name" value="Kinase-like_dom_sf"/>
</dbReference>
<dbReference type="CDD" id="cd05157">
    <property type="entry name" value="ETNK_euk"/>
    <property type="match status" value="1"/>
</dbReference>
<dbReference type="HOGENOM" id="CLU_012712_4_2_1"/>
<reference evidence="4 5" key="1">
    <citation type="journal article" date="2011" name="Proc. Natl. Acad. Sci. U.S.A.">
        <title>Evolutionary erosion of yeast sex chromosomes by mating-type switching accidents.</title>
        <authorList>
            <person name="Gordon J.L."/>
            <person name="Armisen D."/>
            <person name="Proux-Wera E."/>
            <person name="Oheigeartaigh S.S."/>
            <person name="Byrne K.P."/>
            <person name="Wolfe K.H."/>
        </authorList>
    </citation>
    <scope>NUCLEOTIDE SEQUENCE [LARGE SCALE GENOMIC DNA]</scope>
    <source>
        <strain evidence="5">ATCC 34711 / CBS 6284 / DSM 70876 / NBRC 10599 / NRRL Y-10934 / UCD 77-7</strain>
    </source>
</reference>
<dbReference type="Pfam" id="PF04428">
    <property type="entry name" value="Choline_kin_N"/>
    <property type="match status" value="1"/>
</dbReference>
<evidence type="ECO:0000259" key="3">
    <source>
        <dbReference type="Pfam" id="PF04428"/>
    </source>
</evidence>
<dbReference type="EMBL" id="HE806316">
    <property type="protein sequence ID" value="CCH58196.1"/>
    <property type="molecule type" value="Genomic_DNA"/>
</dbReference>
<dbReference type="STRING" id="1071380.I2GVP4"/>
<proteinExistence type="inferred from homology"/>
<dbReference type="PANTHER" id="PTHR22603:SF93">
    <property type="entry name" value="RE24176P"/>
    <property type="match status" value="1"/>
</dbReference>
<dbReference type="RefSeq" id="XP_004177715.1">
    <property type="nucleotide sequence ID" value="XM_004177667.1"/>
</dbReference>
<feature type="compositionally biased region" description="Polar residues" evidence="2">
    <location>
        <begin position="97"/>
        <end position="109"/>
    </location>
</feature>
<dbReference type="eggNOG" id="KOG2686">
    <property type="taxonomic scope" value="Eukaryota"/>
</dbReference>
<accession>I2GVP4</accession>
<feature type="region of interest" description="Disordered" evidence="2">
    <location>
        <begin position="1"/>
        <end position="31"/>
    </location>
</feature>
<dbReference type="GeneID" id="14492964"/>
<evidence type="ECO:0000313" key="4">
    <source>
        <dbReference type="EMBL" id="CCH58196.1"/>
    </source>
</evidence>
<organism evidence="4 5">
    <name type="scientific">Henningerozyma blattae (strain ATCC 34711 / CBS 6284 / DSM 70876 / NBRC 10599 / NRRL Y-10934 / UCD 77-7)</name>
    <name type="common">Yeast</name>
    <name type="synonym">Tetrapisispora blattae</name>
    <dbReference type="NCBI Taxonomy" id="1071380"/>
    <lineage>
        <taxon>Eukaryota</taxon>
        <taxon>Fungi</taxon>
        <taxon>Dikarya</taxon>
        <taxon>Ascomycota</taxon>
        <taxon>Saccharomycotina</taxon>
        <taxon>Saccharomycetes</taxon>
        <taxon>Saccharomycetales</taxon>
        <taxon>Saccharomycetaceae</taxon>
        <taxon>Henningerozyma</taxon>
    </lineage>
</organism>
<gene>
    <name evidence="4" type="primary">TBLA0A04000</name>
    <name evidence="4" type="ORF">TBLA_0A04000</name>
</gene>
<dbReference type="FunCoup" id="I2GVP4">
    <property type="interactions" value="383"/>
</dbReference>
<dbReference type="GO" id="GO:0004103">
    <property type="term" value="F:choline kinase activity"/>
    <property type="evidence" value="ECO:0007669"/>
    <property type="project" value="EnsemblFungi"/>
</dbReference>
<dbReference type="OrthoDB" id="10267235at2759"/>
<dbReference type="Proteomes" id="UP000002866">
    <property type="component" value="Chromosome 1"/>
</dbReference>
<evidence type="ECO:0000256" key="1">
    <source>
        <dbReference type="ARBA" id="ARBA00038211"/>
    </source>
</evidence>
<feature type="domain" description="Choline kinase N-terminal" evidence="3">
    <location>
        <begin position="117"/>
        <end position="155"/>
    </location>
</feature>
<dbReference type="KEGG" id="tbl:TBLA_0A04000"/>